<proteinExistence type="predicted"/>
<dbReference type="InterPro" id="IPR051257">
    <property type="entry name" value="Diverse_CBS-Domain"/>
</dbReference>
<dbReference type="EMBL" id="JADDOJ010000025">
    <property type="protein sequence ID" value="MBE7940543.1"/>
    <property type="molecule type" value="Genomic_DNA"/>
</dbReference>
<evidence type="ECO:0000256" key="3">
    <source>
        <dbReference type="SAM" id="MobiDB-lite"/>
    </source>
</evidence>
<dbReference type="Gene3D" id="3.10.580.10">
    <property type="entry name" value="CBS-domain"/>
    <property type="match status" value="1"/>
</dbReference>
<evidence type="ECO:0000259" key="4">
    <source>
        <dbReference type="PROSITE" id="PS51371"/>
    </source>
</evidence>
<dbReference type="InterPro" id="IPR000644">
    <property type="entry name" value="CBS_dom"/>
</dbReference>
<sequence>MTTVAEVMTRGVRSMAPQDRLVQAAQAMDELNVGAIPVCEGERVVGMVTDRDIVVRGVAQDQDLRAMKLEDVMSTHVRCVHEDDDVDQVLGQMADSQVRRMPVLDRQDKLVGILSLGDIAAKDADDEGDVAMSLGDISSPAEPDRSNQSQASGAAGGGSASGTPRSRPH</sequence>
<keyword evidence="6" id="KW-1185">Reference proteome</keyword>
<dbReference type="PANTHER" id="PTHR43080">
    <property type="entry name" value="CBS DOMAIN-CONTAINING PROTEIN CBSX3, MITOCHONDRIAL"/>
    <property type="match status" value="1"/>
</dbReference>
<feature type="domain" description="CBS" evidence="4">
    <location>
        <begin position="8"/>
        <end position="64"/>
    </location>
</feature>
<dbReference type="Proteomes" id="UP000715965">
    <property type="component" value="Unassembled WGS sequence"/>
</dbReference>
<protein>
    <submittedName>
        <fullName evidence="5">CBS domain-containing protein</fullName>
    </submittedName>
</protein>
<dbReference type="InterPro" id="IPR046342">
    <property type="entry name" value="CBS_dom_sf"/>
</dbReference>
<accession>A0ABR9SDV3</accession>
<comment type="caution">
    <text evidence="5">The sequence shown here is derived from an EMBL/GenBank/DDBJ whole genome shotgun (WGS) entry which is preliminary data.</text>
</comment>
<feature type="region of interest" description="Disordered" evidence="3">
    <location>
        <begin position="125"/>
        <end position="169"/>
    </location>
</feature>
<gene>
    <name evidence="5" type="ORF">IM725_08175</name>
</gene>
<name>A0ABR9SDV3_9BURK</name>
<dbReference type="CDD" id="cd04622">
    <property type="entry name" value="CBS_pair_HRP1_like"/>
    <property type="match status" value="1"/>
</dbReference>
<dbReference type="SUPFAM" id="SSF54631">
    <property type="entry name" value="CBS-domain pair"/>
    <property type="match status" value="1"/>
</dbReference>
<evidence type="ECO:0000313" key="5">
    <source>
        <dbReference type="EMBL" id="MBE7940543.1"/>
    </source>
</evidence>
<dbReference type="SMART" id="SM00116">
    <property type="entry name" value="CBS"/>
    <property type="match status" value="2"/>
</dbReference>
<reference evidence="5 6" key="1">
    <citation type="submission" date="2020-10" db="EMBL/GenBank/DDBJ databases">
        <title>Draft genome of Ramlibacter aquaticus LMG 30558.</title>
        <authorList>
            <person name="Props R."/>
        </authorList>
    </citation>
    <scope>NUCLEOTIDE SEQUENCE [LARGE SCALE GENOMIC DNA]</scope>
    <source>
        <strain evidence="5 6">LMG 30558</strain>
    </source>
</reference>
<keyword evidence="1 2" id="KW-0129">CBS domain</keyword>
<feature type="domain" description="CBS" evidence="4">
    <location>
        <begin position="73"/>
        <end position="130"/>
    </location>
</feature>
<dbReference type="RefSeq" id="WP_193780085.1">
    <property type="nucleotide sequence ID" value="NZ_JADDOJ010000025.1"/>
</dbReference>
<dbReference type="PROSITE" id="PS51371">
    <property type="entry name" value="CBS"/>
    <property type="match status" value="2"/>
</dbReference>
<dbReference type="PANTHER" id="PTHR43080:SF2">
    <property type="entry name" value="CBS DOMAIN-CONTAINING PROTEIN"/>
    <property type="match status" value="1"/>
</dbReference>
<evidence type="ECO:0000256" key="1">
    <source>
        <dbReference type="ARBA" id="ARBA00023122"/>
    </source>
</evidence>
<dbReference type="Pfam" id="PF00571">
    <property type="entry name" value="CBS"/>
    <property type="match status" value="2"/>
</dbReference>
<evidence type="ECO:0000313" key="6">
    <source>
        <dbReference type="Proteomes" id="UP000715965"/>
    </source>
</evidence>
<organism evidence="5 6">
    <name type="scientific">Ramlibacter aquaticus</name>
    <dbReference type="NCBI Taxonomy" id="2780094"/>
    <lineage>
        <taxon>Bacteria</taxon>
        <taxon>Pseudomonadati</taxon>
        <taxon>Pseudomonadota</taxon>
        <taxon>Betaproteobacteria</taxon>
        <taxon>Burkholderiales</taxon>
        <taxon>Comamonadaceae</taxon>
        <taxon>Ramlibacter</taxon>
    </lineage>
</organism>
<evidence type="ECO:0000256" key="2">
    <source>
        <dbReference type="PROSITE-ProRule" id="PRU00703"/>
    </source>
</evidence>